<keyword evidence="4" id="KW-1185">Reference proteome</keyword>
<feature type="compositionally biased region" description="Low complexity" evidence="1">
    <location>
        <begin position="60"/>
        <end position="70"/>
    </location>
</feature>
<evidence type="ECO:0000256" key="2">
    <source>
        <dbReference type="SAM" id="SignalP"/>
    </source>
</evidence>
<feature type="chain" id="PRO_5045875167" description="Secreted protein" evidence="2">
    <location>
        <begin position="27"/>
        <end position="122"/>
    </location>
</feature>
<protein>
    <recommendedName>
        <fullName evidence="5">Secreted protein</fullName>
    </recommendedName>
</protein>
<sequence length="122" mass="12331">MLRPRTMTTRVVGTLLTVRATTGACAALDEPGSTPTAAPPASTPGPSEDDLVPGWDEPGDGPAPTPAADLTPSQLREMLRLPATGPPTSTTCTDVDVHVTELDVAMGGTEATARVGPFAPVG</sequence>
<proteinExistence type="predicted"/>
<gene>
    <name evidence="3" type="ORF">IGS67_11215</name>
</gene>
<reference evidence="3 4" key="1">
    <citation type="submission" date="2020-09" db="EMBL/GenBank/DDBJ databases">
        <title>Flavimobilis rhizosphaerae sp. nov., isolated from rhizosphere soil of Spartina alterniflora.</title>
        <authorList>
            <person name="Hanqin C."/>
        </authorList>
    </citation>
    <scope>NUCLEOTIDE SEQUENCE [LARGE SCALE GENOMIC DNA]</scope>
    <source>
        <strain evidence="3 4">GY 10621</strain>
    </source>
</reference>
<dbReference type="EMBL" id="JACZDF010000006">
    <property type="protein sequence ID" value="MBD9700054.1"/>
    <property type="molecule type" value="Genomic_DNA"/>
</dbReference>
<accession>A0ABR9DSC6</accession>
<organism evidence="3 4">
    <name type="scientific">Flavimobilis rhizosphaerae</name>
    <dbReference type="NCBI Taxonomy" id="2775421"/>
    <lineage>
        <taxon>Bacteria</taxon>
        <taxon>Bacillati</taxon>
        <taxon>Actinomycetota</taxon>
        <taxon>Actinomycetes</taxon>
        <taxon>Micrococcales</taxon>
        <taxon>Jonesiaceae</taxon>
        <taxon>Flavimobilis</taxon>
    </lineage>
</organism>
<feature type="region of interest" description="Disordered" evidence="1">
    <location>
        <begin position="26"/>
        <end position="70"/>
    </location>
</feature>
<dbReference type="RefSeq" id="WP_192280987.1">
    <property type="nucleotide sequence ID" value="NZ_JACZDF010000006.1"/>
</dbReference>
<keyword evidence="2" id="KW-0732">Signal</keyword>
<dbReference type="Proteomes" id="UP000642107">
    <property type="component" value="Unassembled WGS sequence"/>
</dbReference>
<evidence type="ECO:0000313" key="4">
    <source>
        <dbReference type="Proteomes" id="UP000642107"/>
    </source>
</evidence>
<evidence type="ECO:0008006" key="5">
    <source>
        <dbReference type="Google" id="ProtNLM"/>
    </source>
</evidence>
<name>A0ABR9DSC6_9MICO</name>
<evidence type="ECO:0000256" key="1">
    <source>
        <dbReference type="SAM" id="MobiDB-lite"/>
    </source>
</evidence>
<feature type="signal peptide" evidence="2">
    <location>
        <begin position="1"/>
        <end position="26"/>
    </location>
</feature>
<comment type="caution">
    <text evidence="3">The sequence shown here is derived from an EMBL/GenBank/DDBJ whole genome shotgun (WGS) entry which is preliminary data.</text>
</comment>
<evidence type="ECO:0000313" key="3">
    <source>
        <dbReference type="EMBL" id="MBD9700054.1"/>
    </source>
</evidence>